<dbReference type="EMBL" id="HBUF01263175">
    <property type="protein sequence ID" value="CAG6683467.1"/>
    <property type="molecule type" value="Transcribed_RNA"/>
</dbReference>
<dbReference type="EMBL" id="HBUF01263178">
    <property type="protein sequence ID" value="CAG6683479.1"/>
    <property type="molecule type" value="Transcribed_RNA"/>
</dbReference>
<sequence>MMTRKKQKKKQKRVARVRKQRVKKKLWQRNLQQLWRKPILDLSSPGLQMQGTQLHLRAVPATQEMPSFLQGTITLPTPKTAHLTNHMDQRMRHLPQGVSTVLRQVETDCLMMISLVGLVLVLQQQVSPELGHPMRLTLHQVDME</sequence>
<dbReference type="EMBL" id="HBUF01263177">
    <property type="protein sequence ID" value="CAG6683475.1"/>
    <property type="molecule type" value="Transcribed_RNA"/>
</dbReference>
<dbReference type="EMBL" id="HBUF01342711">
    <property type="protein sequence ID" value="CAG6705762.1"/>
    <property type="molecule type" value="Transcribed_RNA"/>
</dbReference>
<protein>
    <submittedName>
        <fullName evidence="1">Uncharacterized protein</fullName>
    </submittedName>
</protein>
<dbReference type="EMBL" id="HBUF01342718">
    <property type="protein sequence ID" value="CAG6705791.1"/>
    <property type="molecule type" value="Transcribed_RNA"/>
</dbReference>
<dbReference type="EMBL" id="HBUF01342715">
    <property type="protein sequence ID" value="CAG6705779.1"/>
    <property type="molecule type" value="Transcribed_RNA"/>
</dbReference>
<dbReference type="EMBL" id="HBUF01669829">
    <property type="protein sequence ID" value="CAG6790307.1"/>
    <property type="molecule type" value="Transcribed_RNA"/>
</dbReference>
<dbReference type="EMBL" id="HBUF01669831">
    <property type="protein sequence ID" value="CAG6790315.1"/>
    <property type="molecule type" value="Transcribed_RNA"/>
</dbReference>
<dbReference type="EMBL" id="HBUF01342712">
    <property type="protein sequence ID" value="CAG6705766.1"/>
    <property type="molecule type" value="Transcribed_RNA"/>
</dbReference>
<dbReference type="AlphaFoldDB" id="A0A8D8X6D1"/>
<dbReference type="EMBL" id="HBUF01342717">
    <property type="protein sequence ID" value="CAG6705787.1"/>
    <property type="molecule type" value="Transcribed_RNA"/>
</dbReference>
<dbReference type="EMBL" id="HBUF01342716">
    <property type="protein sequence ID" value="CAG6705783.1"/>
    <property type="molecule type" value="Transcribed_RNA"/>
</dbReference>
<dbReference type="EMBL" id="HBUF01669825">
    <property type="protein sequence ID" value="CAG6790291.1"/>
    <property type="molecule type" value="Transcribed_RNA"/>
</dbReference>
<dbReference type="EMBL" id="HBUF01669826">
    <property type="protein sequence ID" value="CAG6790295.1"/>
    <property type="molecule type" value="Transcribed_RNA"/>
</dbReference>
<dbReference type="EMBL" id="HBUF01669828">
    <property type="protein sequence ID" value="CAG6790303.1"/>
    <property type="molecule type" value="Transcribed_RNA"/>
</dbReference>
<name>A0A8D8X6D1_9HEMI</name>
<reference evidence="1" key="1">
    <citation type="submission" date="2021-05" db="EMBL/GenBank/DDBJ databases">
        <authorList>
            <person name="Alioto T."/>
            <person name="Alioto T."/>
            <person name="Gomez Garrido J."/>
        </authorList>
    </citation>
    <scope>NUCLEOTIDE SEQUENCE</scope>
</reference>
<dbReference type="EMBL" id="HBUF01263181">
    <property type="protein sequence ID" value="CAG6683491.1"/>
    <property type="molecule type" value="Transcribed_RNA"/>
</dbReference>
<accession>A0A8D8X6D1</accession>
<proteinExistence type="predicted"/>
<dbReference type="EMBL" id="HBUF01342713">
    <property type="protein sequence ID" value="CAG6705770.1"/>
    <property type="molecule type" value="Transcribed_RNA"/>
</dbReference>
<organism evidence="1">
    <name type="scientific">Cacopsylla melanoneura</name>
    <dbReference type="NCBI Taxonomy" id="428564"/>
    <lineage>
        <taxon>Eukaryota</taxon>
        <taxon>Metazoa</taxon>
        <taxon>Ecdysozoa</taxon>
        <taxon>Arthropoda</taxon>
        <taxon>Hexapoda</taxon>
        <taxon>Insecta</taxon>
        <taxon>Pterygota</taxon>
        <taxon>Neoptera</taxon>
        <taxon>Paraneoptera</taxon>
        <taxon>Hemiptera</taxon>
        <taxon>Sternorrhyncha</taxon>
        <taxon>Psylloidea</taxon>
        <taxon>Psyllidae</taxon>
        <taxon>Psyllinae</taxon>
        <taxon>Cacopsylla</taxon>
    </lineage>
</organism>
<evidence type="ECO:0000313" key="1">
    <source>
        <dbReference type="EMBL" id="CAG6683479.1"/>
    </source>
</evidence>